<comment type="cofactor">
    <cofactor evidence="1 3">
        <name>heme</name>
        <dbReference type="ChEBI" id="CHEBI:30413"/>
    </cofactor>
</comment>
<comment type="caution">
    <text evidence="5">The sequence shown here is derived from an EMBL/GenBank/DDBJ whole genome shotgun (WGS) entry which is preliminary data.</text>
</comment>
<dbReference type="PANTHER" id="PTHR24305:SF166">
    <property type="entry name" value="CYTOCHROME P450 12A4, MITOCHONDRIAL-RELATED"/>
    <property type="match status" value="1"/>
</dbReference>
<keyword evidence="4" id="KW-0503">Monooxygenase</keyword>
<reference evidence="5" key="1">
    <citation type="submission" date="2023-01" db="EMBL/GenBank/DDBJ databases">
        <title>Metagenome sequencing of chrysophaentin producing Chrysophaeum taylorii.</title>
        <authorList>
            <person name="Davison J."/>
            <person name="Bewley C."/>
        </authorList>
    </citation>
    <scope>NUCLEOTIDE SEQUENCE</scope>
    <source>
        <strain evidence="5">NIES-1699</strain>
    </source>
</reference>
<dbReference type="Gene3D" id="1.10.630.10">
    <property type="entry name" value="Cytochrome P450"/>
    <property type="match status" value="1"/>
</dbReference>
<dbReference type="PRINTS" id="PR00463">
    <property type="entry name" value="EP450I"/>
</dbReference>
<dbReference type="GO" id="GO:0004497">
    <property type="term" value="F:monooxygenase activity"/>
    <property type="evidence" value="ECO:0007669"/>
    <property type="project" value="UniProtKB-KW"/>
</dbReference>
<evidence type="ECO:0008006" key="7">
    <source>
        <dbReference type="Google" id="ProtNLM"/>
    </source>
</evidence>
<gene>
    <name evidence="5" type="ORF">CTAYLR_002693</name>
</gene>
<dbReference type="AlphaFoldDB" id="A0AAD7XN28"/>
<name>A0AAD7XN28_9STRA</name>
<keyword evidence="4" id="KW-0560">Oxidoreductase</keyword>
<dbReference type="GO" id="GO:0020037">
    <property type="term" value="F:heme binding"/>
    <property type="evidence" value="ECO:0007669"/>
    <property type="project" value="InterPro"/>
</dbReference>
<dbReference type="InterPro" id="IPR017972">
    <property type="entry name" value="Cyt_P450_CS"/>
</dbReference>
<evidence type="ECO:0000256" key="2">
    <source>
        <dbReference type="ARBA" id="ARBA00010617"/>
    </source>
</evidence>
<dbReference type="EMBL" id="JAQMWT010000398">
    <property type="protein sequence ID" value="KAJ8601905.1"/>
    <property type="molecule type" value="Genomic_DNA"/>
</dbReference>
<keyword evidence="3 4" id="KW-0349">Heme</keyword>
<evidence type="ECO:0000256" key="3">
    <source>
        <dbReference type="PIRSR" id="PIRSR602401-1"/>
    </source>
</evidence>
<dbReference type="PROSITE" id="PS00086">
    <property type="entry name" value="CYTOCHROME_P450"/>
    <property type="match status" value="1"/>
</dbReference>
<dbReference type="InterPro" id="IPR001128">
    <property type="entry name" value="Cyt_P450"/>
</dbReference>
<dbReference type="GO" id="GO:0005506">
    <property type="term" value="F:iron ion binding"/>
    <property type="evidence" value="ECO:0007669"/>
    <property type="project" value="InterPro"/>
</dbReference>
<sequence>MTETLRKLNCSETPWYLLKLALELDPGHRVFRLALPPLAPTTVVVADPHAARFVLSSKGVDKPYVYQEFAAMTKGLPSVFTRKSSDPQQSKIRKGVAPAFSARRVEAAMASDGTARVIEELFRILDSGEPFDPAETMTMATLDILGLVSFGGFEFRTLRGGDSSTGRIFLEELPLALAEYSLRRMFDPFRKYYYLFTAEGRRAQKAADTIFDIARQVLENRPSGSSSSSSILDHVVATNGYASRDERIADVLNFLIGGHDTTGFSLAFALFEIAKKGRDFAARIRAELRAGTEDLLERVIKEAMRLWPVAAMGSFREVTNPGGLVIPDTGLYLPEGATCVTPLFPILRAAPGVEDPDVFDPDRWLDPDQAQALRDAHFPFSLGSRNCVGMALAMAEIRHVLAALIEHYDFALVSDFETAYFLTLKPKGGLLRATKVLHSSVITTPGFSTASKK</sequence>
<evidence type="ECO:0000256" key="1">
    <source>
        <dbReference type="ARBA" id="ARBA00001971"/>
    </source>
</evidence>
<organism evidence="5 6">
    <name type="scientific">Chrysophaeum taylorii</name>
    <dbReference type="NCBI Taxonomy" id="2483200"/>
    <lineage>
        <taxon>Eukaryota</taxon>
        <taxon>Sar</taxon>
        <taxon>Stramenopiles</taxon>
        <taxon>Ochrophyta</taxon>
        <taxon>Pelagophyceae</taxon>
        <taxon>Pelagomonadales</taxon>
        <taxon>Pelagomonadaceae</taxon>
        <taxon>Chrysophaeum</taxon>
    </lineage>
</organism>
<accession>A0AAD7XN28</accession>
<dbReference type="InterPro" id="IPR002401">
    <property type="entry name" value="Cyt_P450_E_grp-I"/>
</dbReference>
<proteinExistence type="inferred from homology"/>
<dbReference type="Pfam" id="PF00067">
    <property type="entry name" value="p450"/>
    <property type="match status" value="1"/>
</dbReference>
<dbReference type="InterPro" id="IPR050121">
    <property type="entry name" value="Cytochrome_P450_monoxygenase"/>
</dbReference>
<dbReference type="PRINTS" id="PR00385">
    <property type="entry name" value="P450"/>
</dbReference>
<evidence type="ECO:0000256" key="4">
    <source>
        <dbReference type="RuleBase" id="RU000461"/>
    </source>
</evidence>
<dbReference type="SUPFAM" id="SSF48264">
    <property type="entry name" value="Cytochrome P450"/>
    <property type="match status" value="1"/>
</dbReference>
<keyword evidence="3 4" id="KW-0479">Metal-binding</keyword>
<keyword evidence="6" id="KW-1185">Reference proteome</keyword>
<dbReference type="GO" id="GO:0016705">
    <property type="term" value="F:oxidoreductase activity, acting on paired donors, with incorporation or reduction of molecular oxygen"/>
    <property type="evidence" value="ECO:0007669"/>
    <property type="project" value="InterPro"/>
</dbReference>
<protein>
    <recommendedName>
        <fullName evidence="7">Cytochrome P450</fullName>
    </recommendedName>
</protein>
<feature type="binding site" description="axial binding residue" evidence="3">
    <location>
        <position position="387"/>
    </location>
    <ligand>
        <name>heme</name>
        <dbReference type="ChEBI" id="CHEBI:30413"/>
    </ligand>
    <ligandPart>
        <name>Fe</name>
        <dbReference type="ChEBI" id="CHEBI:18248"/>
    </ligandPart>
</feature>
<dbReference type="PANTHER" id="PTHR24305">
    <property type="entry name" value="CYTOCHROME P450"/>
    <property type="match status" value="1"/>
</dbReference>
<dbReference type="InterPro" id="IPR036396">
    <property type="entry name" value="Cyt_P450_sf"/>
</dbReference>
<keyword evidence="3 4" id="KW-0408">Iron</keyword>
<evidence type="ECO:0000313" key="5">
    <source>
        <dbReference type="EMBL" id="KAJ8601905.1"/>
    </source>
</evidence>
<dbReference type="Proteomes" id="UP001230188">
    <property type="component" value="Unassembled WGS sequence"/>
</dbReference>
<comment type="similarity">
    <text evidence="2 4">Belongs to the cytochrome P450 family.</text>
</comment>
<evidence type="ECO:0000313" key="6">
    <source>
        <dbReference type="Proteomes" id="UP001230188"/>
    </source>
</evidence>